<evidence type="ECO:0000313" key="14">
    <source>
        <dbReference type="Proteomes" id="UP000075885"/>
    </source>
</evidence>
<dbReference type="SMART" id="SM01190">
    <property type="entry name" value="EMP24_GP25L"/>
    <property type="match status" value="1"/>
</dbReference>
<evidence type="ECO:0000256" key="5">
    <source>
        <dbReference type="ARBA" id="ARBA00022729"/>
    </source>
</evidence>
<keyword evidence="14" id="KW-1185">Reference proteome</keyword>
<dbReference type="InterPro" id="IPR015720">
    <property type="entry name" value="Emp24-like"/>
</dbReference>
<keyword evidence="4 9" id="KW-0812">Transmembrane</keyword>
<dbReference type="STRING" id="199890.A0A182PKZ0"/>
<evidence type="ECO:0000256" key="2">
    <source>
        <dbReference type="ARBA" id="ARBA00007104"/>
    </source>
</evidence>
<evidence type="ECO:0000256" key="9">
    <source>
        <dbReference type="RuleBase" id="RU003827"/>
    </source>
</evidence>
<reference evidence="13" key="2">
    <citation type="submission" date="2020-05" db="UniProtKB">
        <authorList>
            <consortium name="EnsemblMetazoa"/>
        </authorList>
    </citation>
    <scope>IDENTIFICATION</scope>
    <source>
        <strain evidence="13">Epiroticus2</strain>
    </source>
</reference>
<proteinExistence type="inferred from homology"/>
<dbReference type="SUPFAM" id="SSF101576">
    <property type="entry name" value="Supernatant protein factor (SPF), C-terminal domain"/>
    <property type="match status" value="1"/>
</dbReference>
<dbReference type="PROSITE" id="PS50866">
    <property type="entry name" value="GOLD"/>
    <property type="match status" value="1"/>
</dbReference>
<comment type="similarity">
    <text evidence="2 9">Belongs to the EMP24/GP25L family.</text>
</comment>
<dbReference type="GO" id="GO:0016020">
    <property type="term" value="C:membrane"/>
    <property type="evidence" value="ECO:0007669"/>
    <property type="project" value="UniProtKB-SubCell"/>
</dbReference>
<evidence type="ECO:0000256" key="3">
    <source>
        <dbReference type="ARBA" id="ARBA00022473"/>
    </source>
</evidence>
<comment type="subcellular location">
    <subcellularLocation>
        <location evidence="8">Endomembrane system</location>
        <topology evidence="8">Single-pass membrane protein</topology>
    </subcellularLocation>
    <subcellularLocation>
        <location evidence="1 9">Membrane</location>
        <topology evidence="1 9">Single-pass type I membrane protein</topology>
    </subcellularLocation>
</comment>
<dbReference type="GO" id="GO:0012505">
    <property type="term" value="C:endomembrane system"/>
    <property type="evidence" value="ECO:0007669"/>
    <property type="project" value="UniProtKB-SubCell"/>
</dbReference>
<evidence type="ECO:0000256" key="6">
    <source>
        <dbReference type="ARBA" id="ARBA00022989"/>
    </source>
</evidence>
<feature type="transmembrane region" description="Helical" evidence="10">
    <location>
        <begin position="186"/>
        <end position="208"/>
    </location>
</feature>
<feature type="signal peptide" evidence="11">
    <location>
        <begin position="1"/>
        <end position="34"/>
    </location>
</feature>
<dbReference type="AlphaFoldDB" id="A0A182PKZ0"/>
<dbReference type="Proteomes" id="UP000075885">
    <property type="component" value="Unassembled WGS sequence"/>
</dbReference>
<evidence type="ECO:0000313" key="13">
    <source>
        <dbReference type="EnsemblMetazoa" id="AEPI007607-PA"/>
    </source>
</evidence>
<protein>
    <recommendedName>
        <fullName evidence="12">GOLD domain-containing protein</fullName>
    </recommendedName>
</protein>
<keyword evidence="5 11" id="KW-0732">Signal</keyword>
<feature type="chain" id="PRO_5008131461" description="GOLD domain-containing protein" evidence="11">
    <location>
        <begin position="35"/>
        <end position="226"/>
    </location>
</feature>
<keyword evidence="3" id="KW-0217">Developmental protein</keyword>
<dbReference type="InterPro" id="IPR036598">
    <property type="entry name" value="GOLD_dom_sf"/>
</dbReference>
<keyword evidence="7 10" id="KW-0472">Membrane</keyword>
<accession>A0A182PKZ0</accession>
<evidence type="ECO:0000256" key="11">
    <source>
        <dbReference type="SAM" id="SignalP"/>
    </source>
</evidence>
<feature type="domain" description="GOLD" evidence="12">
    <location>
        <begin position="46"/>
        <end position="128"/>
    </location>
</feature>
<name>A0A182PKZ0_9DIPT</name>
<reference evidence="14" key="1">
    <citation type="submission" date="2013-03" db="EMBL/GenBank/DDBJ databases">
        <title>The Genome Sequence of Anopheles epiroticus epiroticus2.</title>
        <authorList>
            <consortium name="The Broad Institute Genomics Platform"/>
            <person name="Neafsey D.E."/>
            <person name="Howell P."/>
            <person name="Walker B."/>
            <person name="Young S.K."/>
            <person name="Zeng Q."/>
            <person name="Gargeya S."/>
            <person name="Fitzgerald M."/>
            <person name="Haas B."/>
            <person name="Abouelleil A."/>
            <person name="Allen A.W."/>
            <person name="Alvarado L."/>
            <person name="Arachchi H.M."/>
            <person name="Berlin A.M."/>
            <person name="Chapman S.B."/>
            <person name="Gainer-Dewar J."/>
            <person name="Goldberg J."/>
            <person name="Griggs A."/>
            <person name="Gujja S."/>
            <person name="Hansen M."/>
            <person name="Howarth C."/>
            <person name="Imamovic A."/>
            <person name="Ireland A."/>
            <person name="Larimer J."/>
            <person name="McCowan C."/>
            <person name="Murphy C."/>
            <person name="Pearson M."/>
            <person name="Poon T.W."/>
            <person name="Priest M."/>
            <person name="Roberts A."/>
            <person name="Saif S."/>
            <person name="Shea T."/>
            <person name="Sisk P."/>
            <person name="Sykes S."/>
            <person name="Wortman J."/>
            <person name="Nusbaum C."/>
            <person name="Birren B."/>
        </authorList>
    </citation>
    <scope>NUCLEOTIDE SEQUENCE [LARGE SCALE GENOMIC DNA]</scope>
    <source>
        <strain evidence="14">Epiroticus2</strain>
    </source>
</reference>
<dbReference type="InterPro" id="IPR009038">
    <property type="entry name" value="GOLD_dom"/>
</dbReference>
<evidence type="ECO:0000256" key="4">
    <source>
        <dbReference type="ARBA" id="ARBA00022692"/>
    </source>
</evidence>
<keyword evidence="6 10" id="KW-1133">Transmembrane helix</keyword>
<evidence type="ECO:0000259" key="12">
    <source>
        <dbReference type="PROSITE" id="PS50866"/>
    </source>
</evidence>
<dbReference type="EnsemblMetazoa" id="AEPI007607-RA">
    <property type="protein sequence ID" value="AEPI007607-PA"/>
    <property type="gene ID" value="AEPI007607"/>
</dbReference>
<evidence type="ECO:0000256" key="10">
    <source>
        <dbReference type="SAM" id="Phobius"/>
    </source>
</evidence>
<evidence type="ECO:0000256" key="1">
    <source>
        <dbReference type="ARBA" id="ARBA00004479"/>
    </source>
</evidence>
<organism evidence="13 14">
    <name type="scientific">Anopheles epiroticus</name>
    <dbReference type="NCBI Taxonomy" id="199890"/>
    <lineage>
        <taxon>Eukaryota</taxon>
        <taxon>Metazoa</taxon>
        <taxon>Ecdysozoa</taxon>
        <taxon>Arthropoda</taxon>
        <taxon>Hexapoda</taxon>
        <taxon>Insecta</taxon>
        <taxon>Pterygota</taxon>
        <taxon>Neoptera</taxon>
        <taxon>Endopterygota</taxon>
        <taxon>Diptera</taxon>
        <taxon>Nematocera</taxon>
        <taxon>Culicoidea</taxon>
        <taxon>Culicidae</taxon>
        <taxon>Anophelinae</taxon>
        <taxon>Anopheles</taxon>
    </lineage>
</organism>
<sequence length="226" mass="25798">MSDRKSHQQQRQQALSWALIVLVALCHQIPVAQSVELTFELADNAKECFHEEIQKNQTSTLEFQVVSGGRYDVDVTLESPTGEVIYKQIKTQYDSYQFVAAATGVYAACFSNEFSTFSHKIVYMDFQVGEEQPLPGIEEHATVLTQLETSAQEIHKGLNAILDYQTHHRLREAQGRKRAEDLNERVLWWSLTETAAILIIAIGQVLVLRNFFSEKKPSQMNYTLMK</sequence>
<evidence type="ECO:0000256" key="7">
    <source>
        <dbReference type="ARBA" id="ARBA00023136"/>
    </source>
</evidence>
<evidence type="ECO:0000256" key="8">
    <source>
        <dbReference type="ARBA" id="ARBA00037847"/>
    </source>
</evidence>
<dbReference type="PANTHER" id="PTHR22811">
    <property type="entry name" value="TRANSMEMBRANE EMP24 DOMAIN-CONTAINING PROTEIN"/>
    <property type="match status" value="1"/>
</dbReference>
<dbReference type="Pfam" id="PF01105">
    <property type="entry name" value="EMP24_GP25L"/>
    <property type="match status" value="1"/>
</dbReference>
<dbReference type="VEuPathDB" id="VectorBase:AEPI007607"/>